<dbReference type="PANTHER" id="PTHR40111:SF1">
    <property type="entry name" value="CEPHALOSPORIN-C DEACETYLASE"/>
    <property type="match status" value="1"/>
</dbReference>
<organism evidence="2 3">
    <name type="scientific">Actinotalea lenta</name>
    <dbReference type="NCBI Taxonomy" id="3064654"/>
    <lineage>
        <taxon>Bacteria</taxon>
        <taxon>Bacillati</taxon>
        <taxon>Actinomycetota</taxon>
        <taxon>Actinomycetes</taxon>
        <taxon>Micrococcales</taxon>
        <taxon>Cellulomonadaceae</taxon>
        <taxon>Actinotalea</taxon>
    </lineage>
</organism>
<dbReference type="Proteomes" id="UP001232536">
    <property type="component" value="Unassembled WGS sequence"/>
</dbReference>
<sequence>MYTDLPEPALWDHASTLVDPDDFDEFWAATLAQAREHGGPLRLDEVDALVTTHAYDVTFPGFAGDPVRAWYRRPRGVAEPLPVVVEFVGYGGGRGHVLENLQWSAAGFAHLRMDTRGQGSGWSRGQTPDPWGSGPAFPGVMTRGIEDPASYYYRRLITDAARAVDAARALPGVDPSRVAVVGGSQGGALAIAASALTDVQATVANVPFLCDVARAIGITDAAPYSEVRDWLATHRDRAEDALRTLSYIDGVAFARRATAPARFSVALMDVIVPPSTVVAAHRAWAGPKDLRTWRYNGHEAGGPEDDAEAMAFLRQALRH</sequence>
<name>A0ABT9DBM7_9CELL</name>
<dbReference type="InterPro" id="IPR039069">
    <property type="entry name" value="CE7"/>
</dbReference>
<keyword evidence="3" id="KW-1185">Reference proteome</keyword>
<evidence type="ECO:0000313" key="2">
    <source>
        <dbReference type="EMBL" id="MDO8106603.1"/>
    </source>
</evidence>
<accession>A0ABT9DBM7</accession>
<dbReference type="PANTHER" id="PTHR40111">
    <property type="entry name" value="CEPHALOSPORIN-C DEACETYLASE"/>
    <property type="match status" value="1"/>
</dbReference>
<dbReference type="EMBL" id="JAUQYP010000001">
    <property type="protein sequence ID" value="MDO8106603.1"/>
    <property type="molecule type" value="Genomic_DNA"/>
</dbReference>
<protein>
    <submittedName>
        <fullName evidence="2">Acetylxylan esterase</fullName>
    </submittedName>
</protein>
<comment type="caution">
    <text evidence="2">The sequence shown here is derived from an EMBL/GenBank/DDBJ whole genome shotgun (WGS) entry which is preliminary data.</text>
</comment>
<gene>
    <name evidence="2" type="ORF">Q6348_05260</name>
</gene>
<dbReference type="SUPFAM" id="SSF53474">
    <property type="entry name" value="alpha/beta-Hydrolases"/>
    <property type="match status" value="1"/>
</dbReference>
<evidence type="ECO:0000259" key="1">
    <source>
        <dbReference type="Pfam" id="PF05448"/>
    </source>
</evidence>
<dbReference type="Pfam" id="PF05448">
    <property type="entry name" value="AXE1"/>
    <property type="match status" value="1"/>
</dbReference>
<feature type="domain" description="Acetyl xylan esterase" evidence="1">
    <location>
        <begin position="4"/>
        <end position="314"/>
    </location>
</feature>
<dbReference type="RefSeq" id="WP_304600251.1">
    <property type="nucleotide sequence ID" value="NZ_JAUQYP010000001.1"/>
</dbReference>
<dbReference type="InterPro" id="IPR008391">
    <property type="entry name" value="AXE1_dom"/>
</dbReference>
<evidence type="ECO:0000313" key="3">
    <source>
        <dbReference type="Proteomes" id="UP001232536"/>
    </source>
</evidence>
<dbReference type="Gene3D" id="3.40.50.1820">
    <property type="entry name" value="alpha/beta hydrolase"/>
    <property type="match status" value="1"/>
</dbReference>
<reference evidence="2 3" key="1">
    <citation type="submission" date="2023-07" db="EMBL/GenBank/DDBJ databases">
        <title>Description of novel actinomycetes strains, isolated from tidal flat sediment.</title>
        <authorList>
            <person name="Lu C."/>
        </authorList>
    </citation>
    <scope>NUCLEOTIDE SEQUENCE [LARGE SCALE GENOMIC DNA]</scope>
    <source>
        <strain evidence="2 3">SYSU T00b441</strain>
    </source>
</reference>
<dbReference type="InterPro" id="IPR029058">
    <property type="entry name" value="AB_hydrolase_fold"/>
</dbReference>
<proteinExistence type="predicted"/>